<sequence length="155" mass="17033">MAKDYTCNCALRPNEHKVLITEKRDHLKKAAALAEGMSNLTTTQANTPADNLVDALDSMTLDDPADLTAASTLLNGVPPLTSSLNRTTALKEITRSVRTILTNPSSHSKPVDQDEQRHENKKFAGKVEERHENLLDAIDKKLSDAEQGLTTCVRR</sequence>
<reference evidence="2 3" key="1">
    <citation type="journal article" date="2024" name="J Genomics">
        <title>Draft genome sequencing and assembly of Favolaschia claudopus CIRM-BRFM 2984 isolated from oak limbs.</title>
        <authorList>
            <person name="Navarro D."/>
            <person name="Drula E."/>
            <person name="Chaduli D."/>
            <person name="Cazenave R."/>
            <person name="Ahrendt S."/>
            <person name="Wang J."/>
            <person name="Lipzen A."/>
            <person name="Daum C."/>
            <person name="Barry K."/>
            <person name="Grigoriev I.V."/>
            <person name="Favel A."/>
            <person name="Rosso M.N."/>
            <person name="Martin F."/>
        </authorList>
    </citation>
    <scope>NUCLEOTIDE SEQUENCE [LARGE SCALE GENOMIC DNA]</scope>
    <source>
        <strain evidence="2 3">CIRM-BRFM 2984</strain>
    </source>
</reference>
<feature type="compositionally biased region" description="Basic and acidic residues" evidence="1">
    <location>
        <begin position="109"/>
        <end position="128"/>
    </location>
</feature>
<accession>A0AAW0A3N5</accession>
<dbReference type="EMBL" id="JAWWNJ010000089">
    <property type="protein sequence ID" value="KAK7000157.1"/>
    <property type="molecule type" value="Genomic_DNA"/>
</dbReference>
<dbReference type="Proteomes" id="UP001362999">
    <property type="component" value="Unassembled WGS sequence"/>
</dbReference>
<proteinExistence type="predicted"/>
<protein>
    <submittedName>
        <fullName evidence="2">Uncharacterized protein</fullName>
    </submittedName>
</protein>
<evidence type="ECO:0000256" key="1">
    <source>
        <dbReference type="SAM" id="MobiDB-lite"/>
    </source>
</evidence>
<name>A0AAW0A3N5_9AGAR</name>
<organism evidence="2 3">
    <name type="scientific">Favolaschia claudopus</name>
    <dbReference type="NCBI Taxonomy" id="2862362"/>
    <lineage>
        <taxon>Eukaryota</taxon>
        <taxon>Fungi</taxon>
        <taxon>Dikarya</taxon>
        <taxon>Basidiomycota</taxon>
        <taxon>Agaricomycotina</taxon>
        <taxon>Agaricomycetes</taxon>
        <taxon>Agaricomycetidae</taxon>
        <taxon>Agaricales</taxon>
        <taxon>Marasmiineae</taxon>
        <taxon>Mycenaceae</taxon>
        <taxon>Favolaschia</taxon>
    </lineage>
</organism>
<evidence type="ECO:0000313" key="3">
    <source>
        <dbReference type="Proteomes" id="UP001362999"/>
    </source>
</evidence>
<keyword evidence="3" id="KW-1185">Reference proteome</keyword>
<feature type="region of interest" description="Disordered" evidence="1">
    <location>
        <begin position="102"/>
        <end position="128"/>
    </location>
</feature>
<evidence type="ECO:0000313" key="2">
    <source>
        <dbReference type="EMBL" id="KAK7000157.1"/>
    </source>
</evidence>
<gene>
    <name evidence="2" type="ORF">R3P38DRAFT_2797423</name>
</gene>
<dbReference type="AlphaFoldDB" id="A0AAW0A3N5"/>
<comment type="caution">
    <text evidence="2">The sequence shown here is derived from an EMBL/GenBank/DDBJ whole genome shotgun (WGS) entry which is preliminary data.</text>
</comment>